<dbReference type="RefSeq" id="WP_062408600.1">
    <property type="nucleotide sequence ID" value="NZ_CP013652.1"/>
</dbReference>
<protein>
    <submittedName>
        <fullName evidence="1">Uncharacterized protein</fullName>
    </submittedName>
</protein>
<proteinExistence type="predicted"/>
<dbReference type="EMBL" id="CP013652">
    <property type="protein sequence ID" value="ALS22295.1"/>
    <property type="molecule type" value="Genomic_DNA"/>
</dbReference>
<name>A0A0U2VS17_9BACL</name>
<gene>
    <name evidence="1" type="ORF">IJ22_19210</name>
</gene>
<accession>A0A0U2VS17</accession>
<dbReference type="PATRIC" id="fig|162209.4.peg.2036"/>
<dbReference type="KEGG" id="pnp:IJ22_19210"/>
<keyword evidence="2" id="KW-1185">Reference proteome</keyword>
<dbReference type="Proteomes" id="UP000061660">
    <property type="component" value="Chromosome"/>
</dbReference>
<evidence type="ECO:0000313" key="1">
    <source>
        <dbReference type="EMBL" id="ALS22295.1"/>
    </source>
</evidence>
<dbReference type="OrthoDB" id="9962437at2"/>
<dbReference type="STRING" id="162209.IJ22_19210"/>
<reference evidence="2" key="1">
    <citation type="submission" date="2015-12" db="EMBL/GenBank/DDBJ databases">
        <title>Complete genome sequences of two moderately thermophilic Paenibacillus species.</title>
        <authorList>
            <person name="Butler R.III."/>
            <person name="Wang J."/>
            <person name="Stark B.C."/>
            <person name="Pombert J.-F."/>
        </authorList>
    </citation>
    <scope>NUCLEOTIDE SEQUENCE [LARGE SCALE GENOMIC DNA]</scope>
    <source>
        <strain evidence="2">32O-Y</strain>
    </source>
</reference>
<reference evidence="1 2" key="2">
    <citation type="journal article" date="2016" name="Genome Announc.">
        <title>Complete Genome Sequences of Two Interactive Moderate Thermophiles, Paenibacillus napthalenovorans 32O-Y and Paenibacillus sp. 32O-W.</title>
        <authorList>
            <person name="Butler R.R.III."/>
            <person name="Wang J."/>
            <person name="Stark B.C."/>
            <person name="Pombert J.F."/>
        </authorList>
    </citation>
    <scope>NUCLEOTIDE SEQUENCE [LARGE SCALE GENOMIC DNA]</scope>
    <source>
        <strain evidence="1 2">32O-Y</strain>
    </source>
</reference>
<sequence length="81" mass="9637">MKLYDHDIPINVIILDDPELAEENLIEDYLDTLKGCRKMSEFRSLFKMFYKDVRTSTLREVLIRDIQLKASILESTKDENR</sequence>
<dbReference type="AlphaFoldDB" id="A0A0U2VS17"/>
<organism evidence="1 2">
    <name type="scientific">Paenibacillus naphthalenovorans</name>
    <dbReference type="NCBI Taxonomy" id="162209"/>
    <lineage>
        <taxon>Bacteria</taxon>
        <taxon>Bacillati</taxon>
        <taxon>Bacillota</taxon>
        <taxon>Bacilli</taxon>
        <taxon>Bacillales</taxon>
        <taxon>Paenibacillaceae</taxon>
        <taxon>Paenibacillus</taxon>
    </lineage>
</organism>
<evidence type="ECO:0000313" key="2">
    <source>
        <dbReference type="Proteomes" id="UP000061660"/>
    </source>
</evidence>